<reference evidence="2" key="1">
    <citation type="submission" date="2016-10" db="EMBL/GenBank/DDBJ databases">
        <authorList>
            <person name="de Groot N.N."/>
        </authorList>
    </citation>
    <scope>NUCLEOTIDE SEQUENCE</scope>
</reference>
<dbReference type="EMBL" id="FPHF01000011">
    <property type="protein sequence ID" value="SFV50902.1"/>
    <property type="molecule type" value="Genomic_DNA"/>
</dbReference>
<name>A0A1W1BBL2_9ZZZZ</name>
<dbReference type="InterPro" id="IPR055259">
    <property type="entry name" value="YkvP/CgeB_Glyco_trans-like"/>
</dbReference>
<evidence type="ECO:0000313" key="2">
    <source>
        <dbReference type="EMBL" id="SFV50902.1"/>
    </source>
</evidence>
<dbReference type="Pfam" id="PF13524">
    <property type="entry name" value="Glyco_trans_1_2"/>
    <property type="match status" value="1"/>
</dbReference>
<gene>
    <name evidence="2" type="ORF">MNB_SM-4-469</name>
</gene>
<accession>A0A1W1BBL2</accession>
<feature type="domain" description="Spore protein YkvP/CgeB glycosyl transferase-like" evidence="1">
    <location>
        <begin position="332"/>
        <end position="439"/>
    </location>
</feature>
<dbReference type="AlphaFoldDB" id="A0A1W1BBL2"/>
<sequence length="470" mass="55071">MNEYEDTYFFSAEEAYRVALEQNRSEDDTLLQVCYYDGEKLDTDVVNLIHLPIDNLLEDLARGRYRLPTKVSLEGMELSEAVKLDIIQGFDMSLFQVKDYRNQYNKHYYNSMKTAKLDFDEPLRFYLLANAQTQVMQHVSKSIANTLKREGYDVLFDLYCGIEDVYSVQKICEFNPHVVVNINAFNNHYLSEDCFNFVWFQDAMPILQSSELIDLRQRDYIYSLVAELDRLLEQKSIPFLRQSFCLNNDVYKLDESVERKKKIVFIGSSYYTSKYDSDELSPVIDKLIQMFNAGESFTNKKIDLISQEFHVDREYLGVKIIPYVVRDLSVLWLCSIESDYEIEIYGYGWEHYEGIQSFYKGSLAYGDDIAKVYNSATFCFSPHQTYLLQQRVLESSACGAIPITYDCRDISDGKDYEEALVFFKTKDDLTDILTQKELHKKDFINLLNENDYKVFTDRILKVIKKGLIDE</sequence>
<protein>
    <recommendedName>
        <fullName evidence="1">Spore protein YkvP/CgeB glycosyl transferase-like domain-containing protein</fullName>
    </recommendedName>
</protein>
<organism evidence="2">
    <name type="scientific">hydrothermal vent metagenome</name>
    <dbReference type="NCBI Taxonomy" id="652676"/>
    <lineage>
        <taxon>unclassified sequences</taxon>
        <taxon>metagenomes</taxon>
        <taxon>ecological metagenomes</taxon>
    </lineage>
</organism>
<proteinExistence type="predicted"/>
<evidence type="ECO:0000259" key="1">
    <source>
        <dbReference type="Pfam" id="PF13524"/>
    </source>
</evidence>